<protein>
    <submittedName>
        <fullName evidence="2">Uncharacterized protein</fullName>
    </submittedName>
</protein>
<feature type="transmembrane region" description="Helical" evidence="1">
    <location>
        <begin position="71"/>
        <end position="93"/>
    </location>
</feature>
<dbReference type="EMBL" id="VFQX01000060">
    <property type="protein sequence ID" value="KAF0973541.1"/>
    <property type="molecule type" value="Genomic_DNA"/>
</dbReference>
<evidence type="ECO:0000256" key="1">
    <source>
        <dbReference type="SAM" id="Phobius"/>
    </source>
</evidence>
<dbReference type="VEuPathDB" id="AmoebaDB:FDP41_008245"/>
<name>A0A6A5BGE3_NAEFO</name>
<keyword evidence="3" id="KW-1185">Reference proteome</keyword>
<comment type="caution">
    <text evidence="2">The sequence shown here is derived from an EMBL/GenBank/DDBJ whole genome shotgun (WGS) entry which is preliminary data.</text>
</comment>
<dbReference type="VEuPathDB" id="AmoebaDB:NfTy_091080"/>
<gene>
    <name evidence="2" type="ORF">FDP41_008245</name>
</gene>
<evidence type="ECO:0000313" key="2">
    <source>
        <dbReference type="EMBL" id="KAF0973541.1"/>
    </source>
</evidence>
<dbReference type="AlphaFoldDB" id="A0A6A5BGE3"/>
<keyword evidence="1" id="KW-0812">Transmembrane</keyword>
<keyword evidence="1" id="KW-0472">Membrane</keyword>
<proteinExistence type="predicted"/>
<sequence>MALIDSHVVHVKDISVMENVGEGSEVPVSDLNTFEGFEKGIEDAASSTFYYYVSSRERFKKKLEKTKRIPLVFWCALLLGLIFNIIFMGELILNRGDSPTSPTSNKEAKMYLPGFQRVVVNDRLIIYERIGQRVEFNQRLNWYPQYRLQHPELFLPRNSFQDEQQQQQQHFESNSNQPKLLFAIHS</sequence>
<dbReference type="Proteomes" id="UP000444721">
    <property type="component" value="Unassembled WGS sequence"/>
</dbReference>
<dbReference type="GeneID" id="68115463"/>
<reference evidence="2 3" key="1">
    <citation type="journal article" date="2019" name="Sci. Rep.">
        <title>Nanopore sequencing improves the draft genome of the human pathogenic amoeba Naegleria fowleri.</title>
        <authorList>
            <person name="Liechti N."/>
            <person name="Schurch N."/>
            <person name="Bruggmann R."/>
            <person name="Wittwer M."/>
        </authorList>
    </citation>
    <scope>NUCLEOTIDE SEQUENCE [LARGE SCALE GENOMIC DNA]</scope>
    <source>
        <strain evidence="2 3">ATCC 30894</strain>
    </source>
</reference>
<organism evidence="2 3">
    <name type="scientific">Naegleria fowleri</name>
    <name type="common">Brain eating amoeba</name>
    <dbReference type="NCBI Taxonomy" id="5763"/>
    <lineage>
        <taxon>Eukaryota</taxon>
        <taxon>Discoba</taxon>
        <taxon>Heterolobosea</taxon>
        <taxon>Tetramitia</taxon>
        <taxon>Eutetramitia</taxon>
        <taxon>Vahlkampfiidae</taxon>
        <taxon>Naegleria</taxon>
    </lineage>
</organism>
<keyword evidence="1" id="KW-1133">Transmembrane helix</keyword>
<dbReference type="RefSeq" id="XP_044558254.1">
    <property type="nucleotide sequence ID" value="XM_044712078.1"/>
</dbReference>
<evidence type="ECO:0000313" key="3">
    <source>
        <dbReference type="Proteomes" id="UP000444721"/>
    </source>
</evidence>
<accession>A0A6A5BGE3</accession>